<evidence type="ECO:0000259" key="3">
    <source>
        <dbReference type="Pfam" id="PF20237"/>
    </source>
</evidence>
<feature type="transmembrane region" description="Helical" evidence="2">
    <location>
        <begin position="172"/>
        <end position="192"/>
    </location>
</feature>
<dbReference type="OrthoDB" id="5416037at2759"/>
<evidence type="ECO:0000256" key="1">
    <source>
        <dbReference type="SAM" id="MobiDB-lite"/>
    </source>
</evidence>
<feature type="transmembrane region" description="Helical" evidence="2">
    <location>
        <begin position="198"/>
        <end position="218"/>
    </location>
</feature>
<evidence type="ECO:0000313" key="5">
    <source>
        <dbReference type="Proteomes" id="UP000717696"/>
    </source>
</evidence>
<accession>A0A9P9DFP2</accession>
<feature type="domain" description="DUF6594" evidence="3">
    <location>
        <begin position="106"/>
        <end position="239"/>
    </location>
</feature>
<name>A0A9P9DFP2_9HYPO</name>
<evidence type="ECO:0000256" key="2">
    <source>
        <dbReference type="SAM" id="Phobius"/>
    </source>
</evidence>
<dbReference type="EMBL" id="JAGMUU010000031">
    <property type="protein sequence ID" value="KAH7118555.1"/>
    <property type="molecule type" value="Genomic_DNA"/>
</dbReference>
<proteinExistence type="predicted"/>
<protein>
    <recommendedName>
        <fullName evidence="3">DUF6594 domain-containing protein</fullName>
    </recommendedName>
</protein>
<dbReference type="Proteomes" id="UP000717696">
    <property type="component" value="Unassembled WGS sequence"/>
</dbReference>
<keyword evidence="2" id="KW-0472">Membrane</keyword>
<evidence type="ECO:0000313" key="4">
    <source>
        <dbReference type="EMBL" id="KAH7118555.1"/>
    </source>
</evidence>
<dbReference type="AlphaFoldDB" id="A0A9P9DFP2"/>
<feature type="compositionally biased region" description="Low complexity" evidence="1">
    <location>
        <begin position="1"/>
        <end position="17"/>
    </location>
</feature>
<dbReference type="Pfam" id="PF20237">
    <property type="entry name" value="DUF6594"/>
    <property type="match status" value="1"/>
</dbReference>
<gene>
    <name evidence="4" type="ORF">B0J13DRAFT_589995</name>
</gene>
<dbReference type="PANTHER" id="PTHR34502:SF4">
    <property type="entry name" value="DUF6594 DOMAIN-CONTAINING PROTEIN"/>
    <property type="match status" value="1"/>
</dbReference>
<keyword evidence="2" id="KW-1133">Transmembrane helix</keyword>
<keyword evidence="5" id="KW-1185">Reference proteome</keyword>
<sequence>MSSRTSTATASSSSTRTVSDGDISLHTMPEDPLTEGEILRKPWKYIGYQGYARFIASENDLFLDELDTTHSRKDCEDVSNGTFRNDEVDDRRMVVTEIAKRLHRYTPEEQNYLDHKEDLICVIQRSKTPLRRLIDKSQRLRTLSIWRNKTKTPAETDAQHVFYYSDKRIDEFASGIIVFVGVVMLITPIWILQATKTLQVKLAVNTVFIFAFLLLLSFSMASKPFEALGATAAYAAILMVFIQFGTA</sequence>
<comment type="caution">
    <text evidence="4">The sequence shown here is derived from an EMBL/GenBank/DDBJ whole genome shotgun (WGS) entry which is preliminary data.</text>
</comment>
<feature type="transmembrane region" description="Helical" evidence="2">
    <location>
        <begin position="225"/>
        <end position="244"/>
    </location>
</feature>
<organism evidence="4 5">
    <name type="scientific">Dactylonectria estremocensis</name>
    <dbReference type="NCBI Taxonomy" id="1079267"/>
    <lineage>
        <taxon>Eukaryota</taxon>
        <taxon>Fungi</taxon>
        <taxon>Dikarya</taxon>
        <taxon>Ascomycota</taxon>
        <taxon>Pezizomycotina</taxon>
        <taxon>Sordariomycetes</taxon>
        <taxon>Hypocreomycetidae</taxon>
        <taxon>Hypocreales</taxon>
        <taxon>Nectriaceae</taxon>
        <taxon>Dactylonectria</taxon>
    </lineage>
</organism>
<keyword evidence="2" id="KW-0812">Transmembrane</keyword>
<dbReference type="PANTHER" id="PTHR34502">
    <property type="entry name" value="DUF6594 DOMAIN-CONTAINING PROTEIN-RELATED"/>
    <property type="match status" value="1"/>
</dbReference>
<dbReference type="InterPro" id="IPR046529">
    <property type="entry name" value="DUF6594"/>
</dbReference>
<reference evidence="4" key="1">
    <citation type="journal article" date="2021" name="Nat. Commun.">
        <title>Genetic determinants of endophytism in the Arabidopsis root mycobiome.</title>
        <authorList>
            <person name="Mesny F."/>
            <person name="Miyauchi S."/>
            <person name="Thiergart T."/>
            <person name="Pickel B."/>
            <person name="Atanasova L."/>
            <person name="Karlsson M."/>
            <person name="Huettel B."/>
            <person name="Barry K.W."/>
            <person name="Haridas S."/>
            <person name="Chen C."/>
            <person name="Bauer D."/>
            <person name="Andreopoulos W."/>
            <person name="Pangilinan J."/>
            <person name="LaButti K."/>
            <person name="Riley R."/>
            <person name="Lipzen A."/>
            <person name="Clum A."/>
            <person name="Drula E."/>
            <person name="Henrissat B."/>
            <person name="Kohler A."/>
            <person name="Grigoriev I.V."/>
            <person name="Martin F.M."/>
            <person name="Hacquard S."/>
        </authorList>
    </citation>
    <scope>NUCLEOTIDE SEQUENCE</scope>
    <source>
        <strain evidence="4">MPI-CAGE-AT-0021</strain>
    </source>
</reference>
<feature type="region of interest" description="Disordered" evidence="1">
    <location>
        <begin position="1"/>
        <end position="30"/>
    </location>
</feature>